<protein>
    <submittedName>
        <fullName evidence="6">TonB-dependent receptor</fullName>
    </submittedName>
</protein>
<comment type="caution">
    <text evidence="6">The sequence shown here is derived from an EMBL/GenBank/DDBJ whole genome shotgun (WGS) entry which is preliminary data.</text>
</comment>
<evidence type="ECO:0000256" key="2">
    <source>
        <dbReference type="ARBA" id="ARBA00023136"/>
    </source>
</evidence>
<proteinExistence type="predicted"/>
<reference evidence="6 7" key="1">
    <citation type="submission" date="2022-10" db="EMBL/GenBank/DDBJ databases">
        <title>Aestuariibacter sp. AA17 isolated from Montipora capitata coral fragment.</title>
        <authorList>
            <person name="Emsley S.A."/>
            <person name="Pfannmuller K.M."/>
            <person name="Loughran R.M."/>
            <person name="Shlafstein M."/>
            <person name="Papke E."/>
            <person name="Saw J.H."/>
            <person name="Ushijima B."/>
            <person name="Videau P."/>
        </authorList>
    </citation>
    <scope>NUCLEOTIDE SEQUENCE [LARGE SCALE GENOMIC DNA]</scope>
    <source>
        <strain evidence="6 7">AA17</strain>
    </source>
</reference>
<comment type="subcellular location">
    <subcellularLocation>
        <location evidence="1">Cell outer membrane</location>
    </subcellularLocation>
</comment>
<dbReference type="InterPro" id="IPR037066">
    <property type="entry name" value="Plug_dom_sf"/>
</dbReference>
<name>A0ABT3A9I9_9ALTE</name>
<dbReference type="PANTHER" id="PTHR40980">
    <property type="entry name" value="PLUG DOMAIN-CONTAINING PROTEIN"/>
    <property type="match status" value="1"/>
</dbReference>
<sequence length="933" mass="102064">MKNFKPNLIKAAMVAGGIAAGLAPTAYAQDANTTDESVEVIQVSGIRASLQKSQAIKMSETSVVEVITAEDIGKLPDSSIAESLARLPGLAAQRLDGRASSISIRGLGENFSATTFNGREQVSLGDNRGVEFDVYPSEIMNEVVVYKTPEASLMTQGIGGTIDMRTVKPLAFGEQNLSFTLRGEKNDIGQLNPDGEDTGVRGSFSYIDQFNDDTLGVAFAYAHMSSPVNEERFNTWGWPENDDGVAVVGGLKPFNRSSELTRDTFMGVVEWTPNERLKVNIDALYIDFEDEQQLRGPEIPAAWGDAGVTVGTITDGFATTGTIGWIDSPVGAVIRNDITVREADLTAIGANFEYELNDAWVLEFDAAYSQVERRTWSLETYAGSGRGKDDRLPESIDFVFNSDNQSVTLTPDLDYGDDSVIQLGNPQSWGWGNLLDPDSDNDQDGFINTPTVEDELTTLKIAAEHVLDSGMVSSVEFGLYYSDRTKSKKDAGFFLTLPGTLDADGNVIPGAQTAIPSEYRLPNVSLDFLGFGEMVAFDSFRFWQDGNYLEYDSSITDPDRWKNTWEVKEEVTTAFVKANIDTEIGTMPLRGNVGLQVVKTDQSATGYNTRRLADRTLDIQNAEGGDDFTEVLPSVNLIADIADNQVVRLGLARTMSRSRMDRMNASSGELNFDEKVGIWSGSKANPALRPIKADQIDLTYENYYHEEGYFAVALFYKKLEDWQLEVPSLVDTSQLTPPEGFQPAPIGVITQWQNLGDGDIQGGEVSFSFTGAMLSDALEGFGGIVSATFLDSSIEFDLEVPTDTQGNTDVQSFDITVPGLSDEVYNATLYYERAGFEARVSWRSRSDFLGEVSGLSLKRVPVNVKGSDIVDAQISYNFDDSGIAALEGLTVTLQGQNLTDEEFVTNHGLEAGLDVRDAQRYGRNFLLGINYQF</sequence>
<accession>A0ABT3A9I9</accession>
<keyword evidence="4" id="KW-0732">Signal</keyword>
<evidence type="ECO:0000259" key="5">
    <source>
        <dbReference type="Pfam" id="PF07715"/>
    </source>
</evidence>
<feature type="signal peptide" evidence="4">
    <location>
        <begin position="1"/>
        <end position="28"/>
    </location>
</feature>
<feature type="domain" description="TonB-dependent receptor plug" evidence="5">
    <location>
        <begin position="58"/>
        <end position="160"/>
    </location>
</feature>
<dbReference type="RefSeq" id="WP_263712621.1">
    <property type="nucleotide sequence ID" value="NZ_JAOWKX010000005.1"/>
</dbReference>
<dbReference type="Gene3D" id="2.40.170.20">
    <property type="entry name" value="TonB-dependent receptor, beta-barrel domain"/>
    <property type="match status" value="1"/>
</dbReference>
<evidence type="ECO:0000256" key="3">
    <source>
        <dbReference type="ARBA" id="ARBA00023237"/>
    </source>
</evidence>
<gene>
    <name evidence="6" type="ORF">OE749_11600</name>
</gene>
<evidence type="ECO:0000256" key="4">
    <source>
        <dbReference type="SAM" id="SignalP"/>
    </source>
</evidence>
<dbReference type="NCBIfam" id="TIGR01782">
    <property type="entry name" value="TonB-Xanth-Caul"/>
    <property type="match status" value="1"/>
</dbReference>
<dbReference type="PANTHER" id="PTHR40980:SF3">
    <property type="entry name" value="TONB-DEPENDENT RECEPTOR-LIKE BETA-BARREL DOMAIN-CONTAINING PROTEIN"/>
    <property type="match status" value="1"/>
</dbReference>
<dbReference type="InterPro" id="IPR036942">
    <property type="entry name" value="Beta-barrel_TonB_sf"/>
</dbReference>
<keyword evidence="3" id="KW-0998">Cell outer membrane</keyword>
<dbReference type="CDD" id="cd01347">
    <property type="entry name" value="ligand_gated_channel"/>
    <property type="match status" value="1"/>
</dbReference>
<dbReference type="InterPro" id="IPR010104">
    <property type="entry name" value="TonB_rcpt_bac"/>
</dbReference>
<evidence type="ECO:0000256" key="1">
    <source>
        <dbReference type="ARBA" id="ARBA00004442"/>
    </source>
</evidence>
<evidence type="ECO:0000313" key="7">
    <source>
        <dbReference type="Proteomes" id="UP001652504"/>
    </source>
</evidence>
<dbReference type="Proteomes" id="UP001652504">
    <property type="component" value="Unassembled WGS sequence"/>
</dbReference>
<organism evidence="6 7">
    <name type="scientific">Fluctibacter corallii</name>
    <dbReference type="NCBI Taxonomy" id="2984329"/>
    <lineage>
        <taxon>Bacteria</taxon>
        <taxon>Pseudomonadati</taxon>
        <taxon>Pseudomonadota</taxon>
        <taxon>Gammaproteobacteria</taxon>
        <taxon>Alteromonadales</taxon>
        <taxon>Alteromonadaceae</taxon>
        <taxon>Fluctibacter</taxon>
    </lineage>
</organism>
<dbReference type="SUPFAM" id="SSF56935">
    <property type="entry name" value="Porins"/>
    <property type="match status" value="1"/>
</dbReference>
<dbReference type="Pfam" id="PF07715">
    <property type="entry name" value="Plug"/>
    <property type="match status" value="1"/>
</dbReference>
<dbReference type="EMBL" id="JAOWKX010000005">
    <property type="protein sequence ID" value="MCV2885338.1"/>
    <property type="molecule type" value="Genomic_DNA"/>
</dbReference>
<keyword evidence="7" id="KW-1185">Reference proteome</keyword>
<keyword evidence="6" id="KW-0675">Receptor</keyword>
<feature type="chain" id="PRO_5046546994" evidence="4">
    <location>
        <begin position="29"/>
        <end position="933"/>
    </location>
</feature>
<dbReference type="Gene3D" id="2.170.130.10">
    <property type="entry name" value="TonB-dependent receptor, plug domain"/>
    <property type="match status" value="1"/>
</dbReference>
<dbReference type="InterPro" id="IPR012910">
    <property type="entry name" value="Plug_dom"/>
</dbReference>
<evidence type="ECO:0000313" key="6">
    <source>
        <dbReference type="EMBL" id="MCV2885338.1"/>
    </source>
</evidence>
<keyword evidence="2" id="KW-0472">Membrane</keyword>